<proteinExistence type="predicted"/>
<gene>
    <name evidence="1" type="ORF">UFOPK2166_00974</name>
</gene>
<accession>A0A6J6KV72</accession>
<name>A0A6J6KV72_9ZZZZ</name>
<dbReference type="SUPFAM" id="SSF52833">
    <property type="entry name" value="Thioredoxin-like"/>
    <property type="match status" value="1"/>
</dbReference>
<dbReference type="AlphaFoldDB" id="A0A6J6KV72"/>
<dbReference type="EMBL" id="CAEZWB010000137">
    <property type="protein sequence ID" value="CAB4653737.1"/>
    <property type="molecule type" value="Genomic_DNA"/>
</dbReference>
<dbReference type="InterPro" id="IPR036249">
    <property type="entry name" value="Thioredoxin-like_sf"/>
</dbReference>
<dbReference type="Pfam" id="PF22234">
    <property type="entry name" value="Rv2466c-like"/>
    <property type="match status" value="1"/>
</dbReference>
<evidence type="ECO:0000313" key="1">
    <source>
        <dbReference type="EMBL" id="CAB4653737.1"/>
    </source>
</evidence>
<protein>
    <submittedName>
        <fullName evidence="1">Unannotated protein</fullName>
    </submittedName>
</protein>
<reference evidence="1" key="1">
    <citation type="submission" date="2020-05" db="EMBL/GenBank/DDBJ databases">
        <authorList>
            <person name="Chiriac C."/>
            <person name="Salcher M."/>
            <person name="Ghai R."/>
            <person name="Kavagutti S V."/>
        </authorList>
    </citation>
    <scope>NUCLEOTIDE SEQUENCE</scope>
</reference>
<sequence length="228" mass="25826">MTTGQPVTAVDFYFDSMCPWAYQTSLWIKDVAAQTGLTINWKFFSLEEINREEGKKHPWEREVSYGWTPLRIAAWLRRIDMKLCGDWYGVIGNALHIDGRRPYEKEVALELLQQIGAPASTWDDALADPTTHDEVRADHERAVSEYAGFGVPILVFPNNRATFGPVVVPAPTGKEAIRLWEITAAYNSFPGLYEIKTPKTAADMQHIADAFNPYLRARQWNSVQNPAP</sequence>
<dbReference type="InterPro" id="IPR053977">
    <property type="entry name" value="Rv2466c-like"/>
</dbReference>
<organism evidence="1">
    <name type="scientific">freshwater metagenome</name>
    <dbReference type="NCBI Taxonomy" id="449393"/>
    <lineage>
        <taxon>unclassified sequences</taxon>
        <taxon>metagenomes</taxon>
        <taxon>ecological metagenomes</taxon>
    </lineage>
</organism>
<dbReference type="Gene3D" id="3.40.30.10">
    <property type="entry name" value="Glutaredoxin"/>
    <property type="match status" value="1"/>
</dbReference>